<sequence>MRFHSIVALIASVVFPAFITLEGNDILYTMVVNTPAFVIYQ</sequence>
<protein>
    <submittedName>
        <fullName evidence="1">Uncharacterized protein</fullName>
    </submittedName>
</protein>
<proteinExistence type="predicted"/>
<reference evidence="1 2" key="1">
    <citation type="submission" date="2018-11" db="EMBL/GenBank/DDBJ databases">
        <title>Species Designations Belie Phenotypic and Genotypic Heterogeneity in Oral Streptococci.</title>
        <authorList>
            <person name="Velsko I."/>
        </authorList>
    </citation>
    <scope>NUCLEOTIDE SEQUENCE [LARGE SCALE GENOMIC DNA]</scope>
    <source>
        <strain evidence="1 2">BCC26</strain>
    </source>
</reference>
<accession>A0A428FQN6</accession>
<organism evidence="1 2">
    <name type="scientific">Streptococcus oralis</name>
    <dbReference type="NCBI Taxonomy" id="1303"/>
    <lineage>
        <taxon>Bacteria</taxon>
        <taxon>Bacillati</taxon>
        <taxon>Bacillota</taxon>
        <taxon>Bacilli</taxon>
        <taxon>Lactobacillales</taxon>
        <taxon>Streptococcaceae</taxon>
        <taxon>Streptococcus</taxon>
    </lineage>
</organism>
<name>A0A428FQN6_STROR</name>
<dbReference type="AlphaFoldDB" id="A0A428FQN6"/>
<evidence type="ECO:0000313" key="1">
    <source>
        <dbReference type="EMBL" id="RSJ64940.1"/>
    </source>
</evidence>
<evidence type="ECO:0000313" key="2">
    <source>
        <dbReference type="Proteomes" id="UP000280648"/>
    </source>
</evidence>
<gene>
    <name evidence="1" type="ORF">D8803_05310</name>
</gene>
<dbReference type="Proteomes" id="UP000280648">
    <property type="component" value="Unassembled WGS sequence"/>
</dbReference>
<dbReference type="EMBL" id="RJPI01000006">
    <property type="protein sequence ID" value="RSJ64940.1"/>
    <property type="molecule type" value="Genomic_DNA"/>
</dbReference>
<comment type="caution">
    <text evidence="1">The sequence shown here is derived from an EMBL/GenBank/DDBJ whole genome shotgun (WGS) entry which is preliminary data.</text>
</comment>